<sequence>AKNTNGYDNILQVIDVSPFRVNSFPGGIGTWNWTASTCTGDSGGPLFQLNEAKQYVLMGILTMSTNCYANLSWVCP</sequence>
<dbReference type="AlphaFoldDB" id="A0A0B1RYK3"/>
<protein>
    <recommendedName>
        <fullName evidence="1">Peptidase S1 domain-containing protein</fullName>
    </recommendedName>
</protein>
<dbReference type="InterPro" id="IPR001254">
    <property type="entry name" value="Trypsin_dom"/>
</dbReference>
<evidence type="ECO:0000313" key="2">
    <source>
        <dbReference type="EMBL" id="KHJ76297.1"/>
    </source>
</evidence>
<dbReference type="InterPro" id="IPR009003">
    <property type="entry name" value="Peptidase_S1_PA"/>
</dbReference>
<evidence type="ECO:0000313" key="3">
    <source>
        <dbReference type="Proteomes" id="UP000053660"/>
    </source>
</evidence>
<gene>
    <name evidence="2" type="ORF">OESDEN_24083</name>
</gene>
<dbReference type="GO" id="GO:0004252">
    <property type="term" value="F:serine-type endopeptidase activity"/>
    <property type="evidence" value="ECO:0007669"/>
    <property type="project" value="InterPro"/>
</dbReference>
<evidence type="ECO:0000259" key="1">
    <source>
        <dbReference type="Pfam" id="PF00089"/>
    </source>
</evidence>
<dbReference type="Proteomes" id="UP000053660">
    <property type="component" value="Unassembled WGS sequence"/>
</dbReference>
<accession>A0A0B1RYK3</accession>
<reference evidence="2 3" key="1">
    <citation type="submission" date="2014-03" db="EMBL/GenBank/DDBJ databases">
        <title>Draft genome of the hookworm Oesophagostomum dentatum.</title>
        <authorList>
            <person name="Mitreva M."/>
        </authorList>
    </citation>
    <scope>NUCLEOTIDE SEQUENCE [LARGE SCALE GENOMIC DNA]</scope>
    <source>
        <strain evidence="2 3">OD-Hann</strain>
    </source>
</reference>
<dbReference type="SUPFAM" id="SSF50494">
    <property type="entry name" value="Trypsin-like serine proteases"/>
    <property type="match status" value="1"/>
</dbReference>
<feature type="non-terminal residue" evidence="2">
    <location>
        <position position="1"/>
    </location>
</feature>
<keyword evidence="3" id="KW-1185">Reference proteome</keyword>
<dbReference type="GO" id="GO:0006508">
    <property type="term" value="P:proteolysis"/>
    <property type="evidence" value="ECO:0007669"/>
    <property type="project" value="InterPro"/>
</dbReference>
<dbReference type="InterPro" id="IPR043504">
    <property type="entry name" value="Peptidase_S1_PA_chymotrypsin"/>
</dbReference>
<dbReference type="Pfam" id="PF00089">
    <property type="entry name" value="Trypsin"/>
    <property type="match status" value="1"/>
</dbReference>
<dbReference type="OrthoDB" id="6359355at2759"/>
<feature type="domain" description="Peptidase S1" evidence="1">
    <location>
        <begin position="35"/>
        <end position="68"/>
    </location>
</feature>
<name>A0A0B1RYK3_OESDE</name>
<proteinExistence type="predicted"/>
<dbReference type="EMBL" id="KN611895">
    <property type="protein sequence ID" value="KHJ76297.1"/>
    <property type="molecule type" value="Genomic_DNA"/>
</dbReference>
<organism evidence="2 3">
    <name type="scientific">Oesophagostomum dentatum</name>
    <name type="common">Nodular worm</name>
    <dbReference type="NCBI Taxonomy" id="61180"/>
    <lineage>
        <taxon>Eukaryota</taxon>
        <taxon>Metazoa</taxon>
        <taxon>Ecdysozoa</taxon>
        <taxon>Nematoda</taxon>
        <taxon>Chromadorea</taxon>
        <taxon>Rhabditida</taxon>
        <taxon>Rhabditina</taxon>
        <taxon>Rhabditomorpha</taxon>
        <taxon>Strongyloidea</taxon>
        <taxon>Strongylidae</taxon>
        <taxon>Oesophagostomum</taxon>
    </lineage>
</organism>
<dbReference type="Gene3D" id="2.40.10.10">
    <property type="entry name" value="Trypsin-like serine proteases"/>
    <property type="match status" value="1"/>
</dbReference>